<keyword evidence="4" id="KW-1133">Transmembrane helix</keyword>
<dbReference type="InterPro" id="IPR038766">
    <property type="entry name" value="Membrane_comp_ABC_pdt"/>
</dbReference>
<dbReference type="EMBL" id="WLCI01000008">
    <property type="protein sequence ID" value="MTB95188.1"/>
    <property type="molecule type" value="Genomic_DNA"/>
</dbReference>
<organism evidence="7 8">
    <name type="scientific">Nocardioides marmotae</name>
    <dbReference type="NCBI Taxonomy" id="2663857"/>
    <lineage>
        <taxon>Bacteria</taxon>
        <taxon>Bacillati</taxon>
        <taxon>Actinomycetota</taxon>
        <taxon>Actinomycetes</taxon>
        <taxon>Propionibacteriales</taxon>
        <taxon>Nocardioidaceae</taxon>
        <taxon>Nocardioides</taxon>
    </lineage>
</organism>
<evidence type="ECO:0000256" key="4">
    <source>
        <dbReference type="ARBA" id="ARBA00022989"/>
    </source>
</evidence>
<evidence type="ECO:0000256" key="2">
    <source>
        <dbReference type="ARBA" id="ARBA00022475"/>
    </source>
</evidence>
<reference evidence="7 8" key="1">
    <citation type="submission" date="2019-10" db="EMBL/GenBank/DDBJ databases">
        <title>Nocardioides novel species isolated from the excrement of Marmot.</title>
        <authorList>
            <person name="Zhang G."/>
        </authorList>
    </citation>
    <scope>NUCLEOTIDE SEQUENCE [LARGE SCALE GENOMIC DNA]</scope>
    <source>
        <strain evidence="8">zg-579</strain>
    </source>
</reference>
<proteinExistence type="predicted"/>
<sequence length="633" mass="63169">MWRLARSQVRAHLGSLVGTAVVLALAAALLAASGVLVESGLRAPGPDLDGAGPDAGALTALAGSFIGTTVVVVVLVVAATVGLAMRPRQRDLAVLRAVGATRRDVRRLVAGELLLVTLVVAPLGALPGLAAVHLLTPLLVEAGMVPAGFSPTISPLPVLAAVLLLAPVALAAAALATRETLRQPPTAAVRAAAAEPREVGGTRRVLAVVTAVAGVTAAGTPLVVPGVMGGATAASSALLLVGAAALAGPVLVARTLGLPGRREGSRHPVVRLALAGTRGSARRLTAVVVPLAAVVAVGTVQTSTGDALERAAVQQLRDGLGSELVVTAPEGLSAEQVRQVADAPEVDAATALSTARVQVRTDEEDLGALAWESGQARVLPADTPAAAYDPGVVEGSLAGLADPGTLAVSRDAALLGGAGLGETVAVRLGDGRTTDLRVVAVYDRGLGFGDYTLGRATLDEHGLDRPVDTVLVSTADPEALEALEALAPALRDQGGEVVTTEQYVAGDTGVGAEQRVSSVLLLALLGFMLVGAGNALVMLTAGRRPEWSLLGRIGATRRQLVGVAAVESLVTAAAAVVIGTAAVLPAVVGVSLGLLGPALPVVDLATYGVLVALVVLVSVLSTVPTLAARTRSR</sequence>
<feature type="domain" description="ABC3 transporter permease C-terminal" evidence="6">
    <location>
        <begin position="64"/>
        <end position="185"/>
    </location>
</feature>
<comment type="subcellular location">
    <subcellularLocation>
        <location evidence="1">Cell membrane</location>
        <topology evidence="1">Multi-pass membrane protein</topology>
    </subcellularLocation>
</comment>
<dbReference type="PANTHER" id="PTHR30287:SF1">
    <property type="entry name" value="INNER MEMBRANE PROTEIN"/>
    <property type="match status" value="1"/>
</dbReference>
<evidence type="ECO:0000256" key="5">
    <source>
        <dbReference type="ARBA" id="ARBA00023136"/>
    </source>
</evidence>
<evidence type="ECO:0000256" key="1">
    <source>
        <dbReference type="ARBA" id="ARBA00004651"/>
    </source>
</evidence>
<dbReference type="Pfam" id="PF02687">
    <property type="entry name" value="FtsX"/>
    <property type="match status" value="1"/>
</dbReference>
<gene>
    <name evidence="7" type="ORF">GGQ22_08815</name>
</gene>
<evidence type="ECO:0000313" key="8">
    <source>
        <dbReference type="Proteomes" id="UP000433406"/>
    </source>
</evidence>
<evidence type="ECO:0000259" key="6">
    <source>
        <dbReference type="Pfam" id="PF02687"/>
    </source>
</evidence>
<dbReference type="GO" id="GO:0005886">
    <property type="term" value="C:plasma membrane"/>
    <property type="evidence" value="ECO:0007669"/>
    <property type="project" value="UniProtKB-SubCell"/>
</dbReference>
<dbReference type="RefSeq" id="WP_154614827.1">
    <property type="nucleotide sequence ID" value="NZ_CP053660.1"/>
</dbReference>
<evidence type="ECO:0000256" key="3">
    <source>
        <dbReference type="ARBA" id="ARBA00022692"/>
    </source>
</evidence>
<keyword evidence="3" id="KW-0812">Transmembrane</keyword>
<keyword evidence="8" id="KW-1185">Reference proteome</keyword>
<dbReference type="PANTHER" id="PTHR30287">
    <property type="entry name" value="MEMBRANE COMPONENT OF PREDICTED ABC SUPERFAMILY METABOLITE UPTAKE TRANSPORTER"/>
    <property type="match status" value="1"/>
</dbReference>
<dbReference type="InterPro" id="IPR003838">
    <property type="entry name" value="ABC3_permease_C"/>
</dbReference>
<protein>
    <submittedName>
        <fullName evidence="7">FtsX-like permease family protein</fullName>
    </submittedName>
</protein>
<accession>A0A6I3JAQ4</accession>
<keyword evidence="2" id="KW-1003">Cell membrane</keyword>
<evidence type="ECO:0000313" key="7">
    <source>
        <dbReference type="EMBL" id="MTB95188.1"/>
    </source>
</evidence>
<name>A0A6I3JAQ4_9ACTN</name>
<keyword evidence="5" id="KW-0472">Membrane</keyword>
<dbReference type="Proteomes" id="UP000433406">
    <property type="component" value="Unassembled WGS sequence"/>
</dbReference>
<comment type="caution">
    <text evidence="7">The sequence shown here is derived from an EMBL/GenBank/DDBJ whole genome shotgun (WGS) entry which is preliminary data.</text>
</comment>
<dbReference type="AlphaFoldDB" id="A0A6I3JAQ4"/>